<dbReference type="PANTHER" id="PTHR43155:SF2">
    <property type="entry name" value="CYCLIC DI-GMP PHOSPHODIESTERASE PA4108"/>
    <property type="match status" value="1"/>
</dbReference>
<dbReference type="SUPFAM" id="SSF109604">
    <property type="entry name" value="HD-domain/PDEase-like"/>
    <property type="match status" value="1"/>
</dbReference>
<feature type="compositionally biased region" description="Pro residues" evidence="1">
    <location>
        <begin position="498"/>
        <end position="510"/>
    </location>
</feature>
<dbReference type="Pfam" id="PF13487">
    <property type="entry name" value="HD_5"/>
    <property type="match status" value="1"/>
</dbReference>
<dbReference type="PROSITE" id="PS51832">
    <property type="entry name" value="HD_GYP"/>
    <property type="match status" value="1"/>
</dbReference>
<dbReference type="InterPro" id="IPR036641">
    <property type="entry name" value="HPT_dom_sf"/>
</dbReference>
<dbReference type="SMART" id="SM00471">
    <property type="entry name" value="HDc"/>
    <property type="match status" value="1"/>
</dbReference>
<dbReference type="Proteomes" id="UP000069205">
    <property type="component" value="Chromosome"/>
</dbReference>
<dbReference type="PATRIC" id="fig|42253.5.peg.1823"/>
<dbReference type="STRING" id="42253.NITMOv2_1853"/>
<dbReference type="Gene3D" id="1.20.120.160">
    <property type="entry name" value="HPT domain"/>
    <property type="match status" value="1"/>
</dbReference>
<dbReference type="InterPro" id="IPR037522">
    <property type="entry name" value="HD_GYP_dom"/>
</dbReference>
<dbReference type="GO" id="GO:0000160">
    <property type="term" value="P:phosphorelay signal transduction system"/>
    <property type="evidence" value="ECO:0007669"/>
    <property type="project" value="InterPro"/>
</dbReference>
<keyword evidence="4" id="KW-1185">Reference proteome</keyword>
<dbReference type="EMBL" id="CP011801">
    <property type="protein sequence ID" value="ALA58273.1"/>
    <property type="molecule type" value="Genomic_DNA"/>
</dbReference>
<name>A0A0K2GBE7_NITMO</name>
<protein>
    <recommendedName>
        <fullName evidence="2">HD-GYP domain-containing protein</fullName>
    </recommendedName>
</protein>
<dbReference type="OrthoDB" id="9760300at2"/>
<proteinExistence type="predicted"/>
<accession>A0A0K2GBE7</accession>
<dbReference type="PANTHER" id="PTHR43155">
    <property type="entry name" value="CYCLIC DI-GMP PHOSPHODIESTERASE PA4108-RELATED"/>
    <property type="match status" value="1"/>
</dbReference>
<dbReference type="SUPFAM" id="SSF47226">
    <property type="entry name" value="Histidine-containing phosphotransfer domain, HPT domain"/>
    <property type="match status" value="1"/>
</dbReference>
<evidence type="ECO:0000259" key="2">
    <source>
        <dbReference type="PROSITE" id="PS51832"/>
    </source>
</evidence>
<dbReference type="AlphaFoldDB" id="A0A0K2GBE7"/>
<feature type="compositionally biased region" description="Low complexity" evidence="1">
    <location>
        <begin position="338"/>
        <end position="349"/>
    </location>
</feature>
<sequence>MTWYRDAEAELGETAAAVQRQRPLQLERLEVLAARLVSSLRQNDELVVEALSGPAGSPLITNLVNVAIVGTKVGIGLGYYGKELEHLALAGLVHDIGLFAVPQSILTKAGRLTQDERLLIEQHPELGYQVVRQAGPEYEWLAQVVRQAHERSNGQGYPARLKGRQIGEMAQILGVVDVFDALVSERPYRRRLLPHEAVKELLVSERSTFPREVLKALVEQLSVYPLGTTVRLTTGEVGTVIRINSRYPLRPVVRVNEDEGGEPSDGRDVDLSLTPLVSIVATLNPPVVGRVRFAGGGMKSDAVLSGCRASDHFTSLLESLDAIATAIQGVVETRITSQAEPAARAQEPADSAGPAPEDRADQPFRNEIVGLFALEAREWLAQIQTALKQLGNGAEGPVRSKLYGFILNGVTNLAKSASTVQLFEIEAMASNLLPILRDAGRARADTLAETLRSFGAGLDRITAAVQRLAGQESAAEPPSAPPDQIAEQRGAVERTEPAEPPLPAALPAPVAPERMPATMPLLDALRELQQARARSVQPARDVLEAVIQRAEENQPAPERIDAAAIERILRELDELDEAFLREVHERVPAMTEMLARLREQGAQDFVTASQLDPILAHLEALHESAKTIQAATITMFLQGVKSFLTVTAYRKVATLPQRLEAVEERLKALVPMAEQWVSLGRMERAAIEEILPA</sequence>
<dbReference type="RefSeq" id="WP_053379465.1">
    <property type="nucleotide sequence ID" value="NZ_CP011801.1"/>
</dbReference>
<reference evidence="3 4" key="1">
    <citation type="journal article" date="2015" name="Proc. Natl. Acad. Sci. U.S.A.">
        <title>Expanded metabolic versatility of ubiquitous nitrite-oxidizing bacteria from the genus Nitrospira.</title>
        <authorList>
            <person name="Koch H."/>
            <person name="Lucker S."/>
            <person name="Albertsen M."/>
            <person name="Kitzinger K."/>
            <person name="Herbold C."/>
            <person name="Spieck E."/>
            <person name="Nielsen P.H."/>
            <person name="Wagner M."/>
            <person name="Daims H."/>
        </authorList>
    </citation>
    <scope>NUCLEOTIDE SEQUENCE [LARGE SCALE GENOMIC DNA]</scope>
    <source>
        <strain evidence="3 4">NSP M-1</strain>
    </source>
</reference>
<feature type="region of interest" description="Disordered" evidence="1">
    <location>
        <begin position="469"/>
        <end position="510"/>
    </location>
</feature>
<dbReference type="CDD" id="cd00077">
    <property type="entry name" value="HDc"/>
    <property type="match status" value="1"/>
</dbReference>
<dbReference type="InterPro" id="IPR003607">
    <property type="entry name" value="HD/PDEase_dom"/>
</dbReference>
<feature type="domain" description="HD-GYP" evidence="2">
    <location>
        <begin position="37"/>
        <end position="233"/>
    </location>
</feature>
<dbReference type="Gene3D" id="1.10.3210.10">
    <property type="entry name" value="Hypothetical protein af1432"/>
    <property type="match status" value="1"/>
</dbReference>
<organism evidence="3 4">
    <name type="scientific">Nitrospira moscoviensis</name>
    <dbReference type="NCBI Taxonomy" id="42253"/>
    <lineage>
        <taxon>Bacteria</taxon>
        <taxon>Pseudomonadati</taxon>
        <taxon>Nitrospirota</taxon>
        <taxon>Nitrospiria</taxon>
        <taxon>Nitrospirales</taxon>
        <taxon>Nitrospiraceae</taxon>
        <taxon>Nitrospira</taxon>
    </lineage>
</organism>
<evidence type="ECO:0000313" key="4">
    <source>
        <dbReference type="Proteomes" id="UP000069205"/>
    </source>
</evidence>
<feature type="region of interest" description="Disordered" evidence="1">
    <location>
        <begin position="338"/>
        <end position="361"/>
    </location>
</feature>
<evidence type="ECO:0000256" key="1">
    <source>
        <dbReference type="SAM" id="MobiDB-lite"/>
    </source>
</evidence>
<evidence type="ECO:0000313" key="3">
    <source>
        <dbReference type="EMBL" id="ALA58273.1"/>
    </source>
</evidence>
<gene>
    <name evidence="3" type="ORF">NITMOv2_1853</name>
</gene>
<dbReference type="KEGG" id="nmv:NITMOv2_1853"/>